<evidence type="ECO:0000256" key="1">
    <source>
        <dbReference type="ARBA" id="ARBA00005964"/>
    </source>
</evidence>
<dbReference type="EC" id="3.1.1.-" evidence="3"/>
<dbReference type="SUPFAM" id="SSF53474">
    <property type="entry name" value="alpha/beta-Hydrolases"/>
    <property type="match status" value="1"/>
</dbReference>
<dbReference type="GO" id="GO:0016787">
    <property type="term" value="F:hydrolase activity"/>
    <property type="evidence" value="ECO:0007669"/>
    <property type="project" value="UniProtKB-KW"/>
</dbReference>
<reference evidence="5 6" key="1">
    <citation type="journal article" date="2018" name="Evol. Lett.">
        <title>Horizontal gene cluster transfer increased hallucinogenic mushroom diversity.</title>
        <authorList>
            <person name="Reynolds H.T."/>
            <person name="Vijayakumar V."/>
            <person name="Gluck-Thaler E."/>
            <person name="Korotkin H.B."/>
            <person name="Matheny P.B."/>
            <person name="Slot J.C."/>
        </authorList>
    </citation>
    <scope>NUCLEOTIDE SEQUENCE [LARGE SCALE GENOMIC DNA]</scope>
    <source>
        <strain evidence="5 6">2631</strain>
    </source>
</reference>
<evidence type="ECO:0000313" key="5">
    <source>
        <dbReference type="EMBL" id="PPQ91811.1"/>
    </source>
</evidence>
<feature type="domain" description="Carboxylesterase type B" evidence="4">
    <location>
        <begin position="18"/>
        <end position="537"/>
    </location>
</feature>
<name>A0A409XM37_PSICY</name>
<keyword evidence="2 3" id="KW-0378">Hydrolase</keyword>
<proteinExistence type="inferred from homology"/>
<dbReference type="InterPro" id="IPR019826">
    <property type="entry name" value="Carboxylesterase_B_AS"/>
</dbReference>
<dbReference type="InterPro" id="IPR050309">
    <property type="entry name" value="Type-B_Carboxylest/Lipase"/>
</dbReference>
<comment type="similarity">
    <text evidence="1 3">Belongs to the type-B carboxylesterase/lipase family.</text>
</comment>
<evidence type="ECO:0000313" key="6">
    <source>
        <dbReference type="Proteomes" id="UP000283269"/>
    </source>
</evidence>
<dbReference type="InterPro" id="IPR002018">
    <property type="entry name" value="CarbesteraseB"/>
</dbReference>
<dbReference type="Proteomes" id="UP000283269">
    <property type="component" value="Unassembled WGS sequence"/>
</dbReference>
<dbReference type="EMBL" id="NHYD01001241">
    <property type="protein sequence ID" value="PPQ91811.1"/>
    <property type="molecule type" value="Genomic_DNA"/>
</dbReference>
<dbReference type="OrthoDB" id="408631at2759"/>
<dbReference type="Gene3D" id="3.40.50.1820">
    <property type="entry name" value="alpha/beta hydrolase"/>
    <property type="match status" value="1"/>
</dbReference>
<keyword evidence="3" id="KW-0732">Signal</keyword>
<dbReference type="AlphaFoldDB" id="A0A409XM37"/>
<dbReference type="InterPro" id="IPR029058">
    <property type="entry name" value="AB_hydrolase_fold"/>
</dbReference>
<feature type="signal peptide" evidence="3">
    <location>
        <begin position="1"/>
        <end position="16"/>
    </location>
</feature>
<comment type="caution">
    <text evidence="5">The sequence shown here is derived from an EMBL/GenBank/DDBJ whole genome shotgun (WGS) entry which is preliminary data.</text>
</comment>
<evidence type="ECO:0000256" key="3">
    <source>
        <dbReference type="RuleBase" id="RU361235"/>
    </source>
</evidence>
<evidence type="ECO:0000259" key="4">
    <source>
        <dbReference type="Pfam" id="PF00135"/>
    </source>
</evidence>
<organism evidence="5 6">
    <name type="scientific">Psilocybe cyanescens</name>
    <dbReference type="NCBI Taxonomy" id="93625"/>
    <lineage>
        <taxon>Eukaryota</taxon>
        <taxon>Fungi</taxon>
        <taxon>Dikarya</taxon>
        <taxon>Basidiomycota</taxon>
        <taxon>Agaricomycotina</taxon>
        <taxon>Agaricomycetes</taxon>
        <taxon>Agaricomycetidae</taxon>
        <taxon>Agaricales</taxon>
        <taxon>Agaricineae</taxon>
        <taxon>Strophariaceae</taxon>
        <taxon>Psilocybe</taxon>
    </lineage>
</organism>
<gene>
    <name evidence="5" type="ORF">CVT25_000260</name>
</gene>
<dbReference type="Pfam" id="PF00135">
    <property type="entry name" value="COesterase"/>
    <property type="match status" value="1"/>
</dbReference>
<sequence>MLALLLSFSLLSAALAAPEVKLGNTFVSGAEYAPSGVEFFGGIPFAKPPVGELRLQPPVLTTTLNTPTFNATKFGPSCLNTAFPESLVSEDCLQLNIFRPANVNSNVKLPILFWIYGGAFSVGATLKYNATSLVAQSIVRGTPIIVVSTNYRLGPLGFPTALEASKKGALNLGIKDQIAALEWVQANIAAFGGDKSKVTIFGESAGAYSVTLHFLGKHIKGLARAAIGQSAPVVPSFLPGRNQDRWTSFVSAIPECASLANSTNTFDCLRGNFTTATMLKGVAASTTNIPTDLTYFPTIDGPDGILPDLPTKLVPTAHIPVMLGSNLDEGTFFIDQHVNSSEQISKQIIDLCTPALLGAKSLTAATQQILRLYPDVPALGSPFGTGNNTFGLSSQYKRGAAILGDWIFQAPRRAMSTSLRAQGIPVYGYHFTEPTAISPIAPDPSTVAPGSIAVTHGAEIPFVITGLTNGTASTEALRAMMQDYWISFAVTLNPNDGKGNKRPKWEEYSVTKPTVLQLKGGDVNVVPDTYRDAQMQFINSIPHVFHR</sequence>
<dbReference type="PROSITE" id="PS00122">
    <property type="entry name" value="CARBOXYLESTERASE_B_1"/>
    <property type="match status" value="1"/>
</dbReference>
<accession>A0A409XM37</accession>
<protein>
    <recommendedName>
        <fullName evidence="3">Carboxylic ester hydrolase</fullName>
        <ecNumber evidence="3">3.1.1.-</ecNumber>
    </recommendedName>
</protein>
<dbReference type="InParanoid" id="A0A409XM37"/>
<feature type="chain" id="PRO_5018821094" description="Carboxylic ester hydrolase" evidence="3">
    <location>
        <begin position="17"/>
        <end position="547"/>
    </location>
</feature>
<dbReference type="PANTHER" id="PTHR11559">
    <property type="entry name" value="CARBOXYLESTERASE"/>
    <property type="match status" value="1"/>
</dbReference>
<dbReference type="STRING" id="93625.A0A409XM37"/>
<evidence type="ECO:0000256" key="2">
    <source>
        <dbReference type="ARBA" id="ARBA00022801"/>
    </source>
</evidence>
<keyword evidence="6" id="KW-1185">Reference proteome</keyword>